<gene>
    <name evidence="3" type="ORF">SAMN05660830_00560</name>
</gene>
<dbReference type="Gene3D" id="3.40.50.2000">
    <property type="entry name" value="Glycogen Phosphorylase B"/>
    <property type="match status" value="2"/>
</dbReference>
<keyword evidence="1" id="KW-0328">Glycosyltransferase</keyword>
<evidence type="ECO:0000313" key="4">
    <source>
        <dbReference type="Proteomes" id="UP000184001"/>
    </source>
</evidence>
<dbReference type="GO" id="GO:0009244">
    <property type="term" value="P:lipopolysaccharide core region biosynthetic process"/>
    <property type="evidence" value="ECO:0007669"/>
    <property type="project" value="TreeGrafter"/>
</dbReference>
<accession>A0A8G2C7J4</accession>
<dbReference type="GO" id="GO:0005829">
    <property type="term" value="C:cytosol"/>
    <property type="evidence" value="ECO:0007669"/>
    <property type="project" value="TreeGrafter"/>
</dbReference>
<dbReference type="RefSeq" id="WP_020001687.1">
    <property type="nucleotide sequence ID" value="NZ_CP192219.1"/>
</dbReference>
<protein>
    <submittedName>
        <fullName evidence="3">ADP-heptose:LPS heptosyltransferase</fullName>
    </submittedName>
</protein>
<name>A0A8G2C7J4_9BACT</name>
<dbReference type="PANTHER" id="PTHR30160">
    <property type="entry name" value="TETRAACYLDISACCHARIDE 4'-KINASE-RELATED"/>
    <property type="match status" value="1"/>
</dbReference>
<sequence>MKKYCVIQLGNLTDLLQTKRLILSLRQHDAEVHLCVLSELQDAAAFLYPEVVLHVLPLEMMGDEGSFGEASIASLQAESFDSIYNLHDSLQNMALSSALSLGSLYGYWRNKGREYRSQWFTCMSRVQGRRRFLNMMDIWAHLVPSPIPSHMVNPIAMRKGGGIGVVLRDIHNRVLPLTVLAGCINAVCTASRETNVVLFGEKTDEQVVADLLPLLREKIAAKTVTRCFATSFKEDLEIIGTLDMLVTPESSLMHAAAHVGTPVNAFFHSSAWCMENGPYGLGHRVWQADTACAPCVPTENCSEAFACMHAFGSEKLQRFLAGKIDDDYPQGVTGYVSMLDEVGVTYMPVFGAEEHAGERLALRGVASEFVGITKISKTVPVGSNTFYAEQDWLIQNCAHDEEYVDD</sequence>
<dbReference type="InterPro" id="IPR002201">
    <property type="entry name" value="Glyco_trans_9"/>
</dbReference>
<keyword evidence="2 3" id="KW-0808">Transferase</keyword>
<evidence type="ECO:0000256" key="1">
    <source>
        <dbReference type="ARBA" id="ARBA00022676"/>
    </source>
</evidence>
<comment type="caution">
    <text evidence="3">The sequence shown here is derived from an EMBL/GenBank/DDBJ whole genome shotgun (WGS) entry which is preliminary data.</text>
</comment>
<evidence type="ECO:0000256" key="2">
    <source>
        <dbReference type="ARBA" id="ARBA00022679"/>
    </source>
</evidence>
<dbReference type="EMBL" id="FQZR01000002">
    <property type="protein sequence ID" value="SHI64886.1"/>
    <property type="molecule type" value="Genomic_DNA"/>
</dbReference>
<evidence type="ECO:0000313" key="3">
    <source>
        <dbReference type="EMBL" id="SHI64886.1"/>
    </source>
</evidence>
<proteinExistence type="predicted"/>
<dbReference type="Proteomes" id="UP000184001">
    <property type="component" value="Unassembled WGS sequence"/>
</dbReference>
<dbReference type="SUPFAM" id="SSF53756">
    <property type="entry name" value="UDP-Glycosyltransferase/glycogen phosphorylase"/>
    <property type="match status" value="1"/>
</dbReference>
<dbReference type="InterPro" id="IPR051199">
    <property type="entry name" value="LPS_LOS_Heptosyltrfase"/>
</dbReference>
<reference evidence="3 4" key="1">
    <citation type="submission" date="2016-11" db="EMBL/GenBank/DDBJ databases">
        <authorList>
            <person name="Varghese N."/>
            <person name="Submissions S."/>
        </authorList>
    </citation>
    <scope>NUCLEOTIDE SEQUENCE [LARGE SCALE GENOMIC DNA]</scope>
    <source>
        <strain evidence="3 4">DSM 17919</strain>
    </source>
</reference>
<dbReference type="PANTHER" id="PTHR30160:SF7">
    <property type="entry name" value="ADP-HEPTOSE--LPS HEPTOSYLTRANSFERASE 2"/>
    <property type="match status" value="1"/>
</dbReference>
<organism evidence="3 4">
    <name type="scientific">Halodesulfovibrio aestuarii</name>
    <dbReference type="NCBI Taxonomy" id="126333"/>
    <lineage>
        <taxon>Bacteria</taxon>
        <taxon>Pseudomonadati</taxon>
        <taxon>Thermodesulfobacteriota</taxon>
        <taxon>Desulfovibrionia</taxon>
        <taxon>Desulfovibrionales</taxon>
        <taxon>Desulfovibrionaceae</taxon>
        <taxon>Halodesulfovibrio</taxon>
    </lineage>
</organism>
<dbReference type="GO" id="GO:0008713">
    <property type="term" value="F:ADP-heptose-lipopolysaccharide heptosyltransferase activity"/>
    <property type="evidence" value="ECO:0007669"/>
    <property type="project" value="TreeGrafter"/>
</dbReference>
<dbReference type="Pfam" id="PF01075">
    <property type="entry name" value="Glyco_transf_9"/>
    <property type="match status" value="1"/>
</dbReference>
<dbReference type="AlphaFoldDB" id="A0A8G2C7J4"/>